<dbReference type="Proteomes" id="UP000326595">
    <property type="component" value="Chromosome"/>
</dbReference>
<name>A0A5E6RSR7_PSEFL</name>
<reference evidence="1 3" key="2">
    <citation type="submission" date="2024-03" db="EMBL/GenBank/DDBJ databases">
        <authorList>
            <person name="Alaster D. Moffat"/>
            <person name="Govind Chandra"/>
            <person name="Andrew W. Truman"/>
        </authorList>
    </citation>
    <scope>NUCLEOTIDE SEQUENCE [LARGE SCALE GENOMIC DNA]</scope>
    <source>
        <strain evidence="1">PS652</strain>
    </source>
</reference>
<gene>
    <name evidence="2" type="ORF">PS652_01589</name>
    <name evidence="1" type="ORF">PS652_02065</name>
</gene>
<organism evidence="2">
    <name type="scientific">Pseudomonas fluorescens</name>
    <dbReference type="NCBI Taxonomy" id="294"/>
    <lineage>
        <taxon>Bacteria</taxon>
        <taxon>Pseudomonadati</taxon>
        <taxon>Pseudomonadota</taxon>
        <taxon>Gammaproteobacteria</taxon>
        <taxon>Pseudomonadales</taxon>
        <taxon>Pseudomonadaceae</taxon>
        <taxon>Pseudomonas</taxon>
    </lineage>
</organism>
<dbReference type="EMBL" id="OZ024668">
    <property type="protein sequence ID" value="CAK9889236.1"/>
    <property type="molecule type" value="Genomic_DNA"/>
</dbReference>
<sequence length="237" mass="25964">MNLLDAIQPYLYGPDDTISHEYEPAAYRLTAEDKLSLEKAILVRGAKAIENVTKGGAVLYQRTPQRFSGEDEAYLRSLFAPGTETATPWNGPDHIVVSQHDSDSSGVIMVESYSPFEDRFLCLPYTKKLDGADGMPRVTSAHCPESTMRCSFLGMTSSLPPYRGCSIEGRGVKFGWSTNVLLGHSEALRRSRRSISARIKAPAFTSIRRGSLCCFHSADQGQNPCQFPGLIPPAQSA</sequence>
<protein>
    <submittedName>
        <fullName evidence="2">Uncharacterized protein</fullName>
    </submittedName>
</protein>
<reference evidence="2" key="1">
    <citation type="submission" date="2019-09" db="EMBL/GenBank/DDBJ databases">
        <authorList>
            <person name="Chandra G."/>
            <person name="Truman W A."/>
        </authorList>
    </citation>
    <scope>NUCLEOTIDE SEQUENCE [LARGE SCALE GENOMIC DNA]</scope>
    <source>
        <strain evidence="2">PS652</strain>
    </source>
</reference>
<evidence type="ECO:0000313" key="2">
    <source>
        <dbReference type="EMBL" id="VVM67218.1"/>
    </source>
</evidence>
<evidence type="ECO:0000313" key="3">
    <source>
        <dbReference type="Proteomes" id="UP000326595"/>
    </source>
</evidence>
<accession>A0A5E6RSR7</accession>
<evidence type="ECO:0000313" key="1">
    <source>
        <dbReference type="EMBL" id="CAK9889236.1"/>
    </source>
</evidence>
<dbReference type="AlphaFoldDB" id="A0A5E6RSR7"/>
<dbReference type="EMBL" id="CABVHG010000007">
    <property type="protein sequence ID" value="VVM67218.1"/>
    <property type="molecule type" value="Genomic_DNA"/>
</dbReference>
<proteinExistence type="predicted"/>